<reference evidence="1 2" key="1">
    <citation type="journal article" date="2017" name="Environ. Microbiol. Rep.">
        <title>Genetic diversity of marine anaerobic ammonium-oxidizing bacteria as revealed by genomic and proteomic analyses of 'Candidatus Scalindua japonica'.</title>
        <authorList>
            <person name="Oshiki M."/>
            <person name="Mizuto K."/>
            <person name="Kimura Z."/>
            <person name="Kindaichi T."/>
            <person name="Satoh H."/>
            <person name="Okabe S."/>
        </authorList>
    </citation>
    <scope>NUCLEOTIDE SEQUENCE [LARGE SCALE GENOMIC DNA]</scope>
    <source>
        <strain evidence="2">husup-a2</strain>
    </source>
</reference>
<gene>
    <name evidence="1" type="ORF">SCALIN_C28_0046</name>
</gene>
<dbReference type="AlphaFoldDB" id="A0A286U129"/>
<keyword evidence="2" id="KW-1185">Reference proteome</keyword>
<organism evidence="1 2">
    <name type="scientific">Candidatus Scalindua japonica</name>
    <dbReference type="NCBI Taxonomy" id="1284222"/>
    <lineage>
        <taxon>Bacteria</taxon>
        <taxon>Pseudomonadati</taxon>
        <taxon>Planctomycetota</taxon>
        <taxon>Candidatus Brocadiia</taxon>
        <taxon>Candidatus Brocadiales</taxon>
        <taxon>Candidatus Scalinduaceae</taxon>
        <taxon>Candidatus Scalindua</taxon>
    </lineage>
</organism>
<protein>
    <submittedName>
        <fullName evidence="1">Uncharacterized protein</fullName>
    </submittedName>
</protein>
<comment type="caution">
    <text evidence="1">The sequence shown here is derived from an EMBL/GenBank/DDBJ whole genome shotgun (WGS) entry which is preliminary data.</text>
</comment>
<accession>A0A286U129</accession>
<sequence>MPARPGIYKGTLFVIEFWTNGYLETDTRSSHKQWPQLERSNLARQIAKCEDLIFVQENFFLTFSVMLKREGKNDESF</sequence>
<dbReference type="EMBL" id="BAOS01000028">
    <property type="protein sequence ID" value="GAX61844.1"/>
    <property type="molecule type" value="Genomic_DNA"/>
</dbReference>
<evidence type="ECO:0000313" key="1">
    <source>
        <dbReference type="EMBL" id="GAX61844.1"/>
    </source>
</evidence>
<proteinExistence type="predicted"/>
<evidence type="ECO:0000313" key="2">
    <source>
        <dbReference type="Proteomes" id="UP000218542"/>
    </source>
</evidence>
<name>A0A286U129_9BACT</name>
<dbReference type="Proteomes" id="UP000218542">
    <property type="component" value="Unassembled WGS sequence"/>
</dbReference>